<gene>
    <name evidence="2" type="ORF">NP493_766g00033</name>
</gene>
<evidence type="ECO:0000256" key="1">
    <source>
        <dbReference type="SAM" id="MobiDB-lite"/>
    </source>
</evidence>
<dbReference type="EMBL" id="JAODUO010000764">
    <property type="protein sequence ID" value="KAK2174942.1"/>
    <property type="molecule type" value="Genomic_DNA"/>
</dbReference>
<accession>A0AAD9KP98</accession>
<reference evidence="2" key="1">
    <citation type="journal article" date="2023" name="Mol. Biol. Evol.">
        <title>Third-Generation Sequencing Reveals the Adaptive Role of the Epigenome in Three Deep-Sea Polychaetes.</title>
        <authorList>
            <person name="Perez M."/>
            <person name="Aroh O."/>
            <person name="Sun Y."/>
            <person name="Lan Y."/>
            <person name="Juniper S.K."/>
            <person name="Young C.R."/>
            <person name="Angers B."/>
            <person name="Qian P.Y."/>
        </authorList>
    </citation>
    <scope>NUCLEOTIDE SEQUENCE</scope>
    <source>
        <strain evidence="2">R07B-5</strain>
    </source>
</reference>
<protein>
    <submittedName>
        <fullName evidence="2">Uncharacterized protein</fullName>
    </submittedName>
</protein>
<feature type="compositionally biased region" description="Polar residues" evidence="1">
    <location>
        <begin position="141"/>
        <end position="164"/>
    </location>
</feature>
<comment type="caution">
    <text evidence="2">The sequence shown here is derived from an EMBL/GenBank/DDBJ whole genome shotgun (WGS) entry which is preliminary data.</text>
</comment>
<dbReference type="Proteomes" id="UP001209878">
    <property type="component" value="Unassembled WGS sequence"/>
</dbReference>
<feature type="region of interest" description="Disordered" evidence="1">
    <location>
        <begin position="120"/>
        <end position="177"/>
    </location>
</feature>
<evidence type="ECO:0000313" key="2">
    <source>
        <dbReference type="EMBL" id="KAK2174942.1"/>
    </source>
</evidence>
<sequence length="268" mass="28828">MRPVGPMERAMGRVTRVGGHVPQTHPLDFSRMEMVDLNPDMVAMENFDDDEFDQYLPPNGHVHPHHQGNGAMAGRVGPGPPPPYGVSSTTATTWANSCRLSTTSAGGGLPASGILQRMASNQAGSPTSSVSPPGADMRAAMQSNGSADTSAAYRTNSDSDSASSPKMDGTQAHMTSYPREQKFTYDMDHMARYYQHIHQQQQESAGAENEENYANYGASQQYYGHMMQPAVAAAPYQCIGSGVKQVYGPPINAASPVNSVQWNKYGRP</sequence>
<proteinExistence type="predicted"/>
<organism evidence="2 3">
    <name type="scientific">Ridgeia piscesae</name>
    <name type="common">Tubeworm</name>
    <dbReference type="NCBI Taxonomy" id="27915"/>
    <lineage>
        <taxon>Eukaryota</taxon>
        <taxon>Metazoa</taxon>
        <taxon>Spiralia</taxon>
        <taxon>Lophotrochozoa</taxon>
        <taxon>Annelida</taxon>
        <taxon>Polychaeta</taxon>
        <taxon>Sedentaria</taxon>
        <taxon>Canalipalpata</taxon>
        <taxon>Sabellida</taxon>
        <taxon>Siboglinidae</taxon>
        <taxon>Ridgeia</taxon>
    </lineage>
</organism>
<name>A0AAD9KP98_RIDPI</name>
<evidence type="ECO:0000313" key="3">
    <source>
        <dbReference type="Proteomes" id="UP001209878"/>
    </source>
</evidence>
<dbReference type="AlphaFoldDB" id="A0AAD9KP98"/>
<feature type="compositionally biased region" description="Polar residues" evidence="1">
    <location>
        <begin position="120"/>
        <end position="131"/>
    </location>
</feature>
<keyword evidence="3" id="KW-1185">Reference proteome</keyword>